<reference evidence="2 3" key="1">
    <citation type="journal article" date="2024" name="G3 (Bethesda)">
        <title>Genome assembly of Hibiscus sabdariffa L. provides insights into metabolisms of medicinal natural products.</title>
        <authorList>
            <person name="Kim T."/>
        </authorList>
    </citation>
    <scope>NUCLEOTIDE SEQUENCE [LARGE SCALE GENOMIC DNA]</scope>
    <source>
        <strain evidence="2">TK-2024</strain>
        <tissue evidence="2">Old leaves</tissue>
    </source>
</reference>
<proteinExistence type="predicted"/>
<name>A0ABR2ECR5_9ROSI</name>
<feature type="region of interest" description="Disordered" evidence="1">
    <location>
        <begin position="617"/>
        <end position="641"/>
    </location>
</feature>
<dbReference type="EMBL" id="JBBPBM010000016">
    <property type="protein sequence ID" value="KAK8557900.1"/>
    <property type="molecule type" value="Genomic_DNA"/>
</dbReference>
<accession>A0ABR2ECR5</accession>
<protein>
    <submittedName>
        <fullName evidence="2">Uncharacterized protein</fullName>
    </submittedName>
</protein>
<evidence type="ECO:0000313" key="2">
    <source>
        <dbReference type="EMBL" id="KAK8557900.1"/>
    </source>
</evidence>
<evidence type="ECO:0000256" key="1">
    <source>
        <dbReference type="SAM" id="MobiDB-lite"/>
    </source>
</evidence>
<sequence length="641" mass="71953">MLSNSSVFLSPGCLYGQRFRKSRGLEEDGSGSQGCESRVRQSLCRRKVRLERPGPGHRDRVAAIVRIWNEAQSRGRIGRCTVSSSFLLHVLQILAPWVTLSGCDKALGKTEGNSFDKVGRKGVGQKVFVNWYDSDGSGLPVQFVSGNQSVEQSFRRSLYGREVSNGQSHRKWRKMVLEWQSHGSLFTSGYSLKGVTAKYRRREGRDTNRVVWRVGNRHDQIPMEFQVLQWVRGQRLMTITCRTSGGVRREKVRENTWLMTRQWNAIRLIGGELVTARGVLFYGIGPNGESGYSGPTKVMVGRLRKLFLDDGLIINYRWSGKQANDEEITIAQWDGIPPMQARVQRLVKRSGAHKNRKENLRRKREIMSNIRGFAWINSKALRNKERLVLSAIVACEGSTKGVFYTVRSALILIVWFRLNLGYHGRGIRGKNFILGKLGSLEETLGKDTKEQRLGVMAEGVAQLLENLSFSEEELLEIGDSEGELSGQITGSEKWLVGKLISPEMVDTEGFDGPFQFEDWLKVELGQQKVQKKKLGIVYKNPRVANEIEEAGEGSSAERLTDAGKGLFQRDKGRTGGISGQRARIVKRTLQGKNEVCNPIAAKRNRVTVSYQGCEDDEVSEATSPVKINPTVEAASQPCREQ</sequence>
<organism evidence="2 3">
    <name type="scientific">Hibiscus sabdariffa</name>
    <name type="common">roselle</name>
    <dbReference type="NCBI Taxonomy" id="183260"/>
    <lineage>
        <taxon>Eukaryota</taxon>
        <taxon>Viridiplantae</taxon>
        <taxon>Streptophyta</taxon>
        <taxon>Embryophyta</taxon>
        <taxon>Tracheophyta</taxon>
        <taxon>Spermatophyta</taxon>
        <taxon>Magnoliopsida</taxon>
        <taxon>eudicotyledons</taxon>
        <taxon>Gunneridae</taxon>
        <taxon>Pentapetalae</taxon>
        <taxon>rosids</taxon>
        <taxon>malvids</taxon>
        <taxon>Malvales</taxon>
        <taxon>Malvaceae</taxon>
        <taxon>Malvoideae</taxon>
        <taxon>Hibiscus</taxon>
    </lineage>
</organism>
<evidence type="ECO:0000313" key="3">
    <source>
        <dbReference type="Proteomes" id="UP001472677"/>
    </source>
</evidence>
<gene>
    <name evidence="2" type="ORF">V6N12_010123</name>
</gene>
<dbReference type="Proteomes" id="UP001472677">
    <property type="component" value="Unassembled WGS sequence"/>
</dbReference>
<comment type="caution">
    <text evidence="2">The sequence shown here is derived from an EMBL/GenBank/DDBJ whole genome shotgun (WGS) entry which is preliminary data.</text>
</comment>
<keyword evidence="3" id="KW-1185">Reference proteome</keyword>